<dbReference type="Proteomes" id="UP001501020">
    <property type="component" value="Unassembled WGS sequence"/>
</dbReference>
<evidence type="ECO:0000259" key="9">
    <source>
        <dbReference type="PROSITE" id="PS52029"/>
    </source>
</evidence>
<feature type="domain" description="L,D-TPase catalytic" evidence="9">
    <location>
        <begin position="221"/>
        <end position="349"/>
    </location>
</feature>
<name>A0ABP5M8Y2_9ACTN</name>
<keyword evidence="4 7" id="KW-0573">Peptidoglycan synthesis</keyword>
<evidence type="ECO:0000256" key="6">
    <source>
        <dbReference type="ARBA" id="ARBA00023316"/>
    </source>
</evidence>
<dbReference type="Pfam" id="PF03734">
    <property type="entry name" value="YkuD"/>
    <property type="match status" value="1"/>
</dbReference>
<keyword evidence="11" id="KW-1185">Reference proteome</keyword>
<comment type="caution">
    <text evidence="10">The sequence shown here is derived from an EMBL/GenBank/DDBJ whole genome shotgun (WGS) entry which is preliminary data.</text>
</comment>
<dbReference type="EMBL" id="BAAAMR010000148">
    <property type="protein sequence ID" value="GAA2167640.1"/>
    <property type="molecule type" value="Genomic_DNA"/>
</dbReference>
<evidence type="ECO:0000313" key="11">
    <source>
        <dbReference type="Proteomes" id="UP001501020"/>
    </source>
</evidence>
<proteinExistence type="predicted"/>
<dbReference type="InterPro" id="IPR050979">
    <property type="entry name" value="LD-transpeptidase"/>
</dbReference>
<keyword evidence="2" id="KW-0808">Transferase</keyword>
<dbReference type="PROSITE" id="PS52029">
    <property type="entry name" value="LD_TPASE"/>
    <property type="match status" value="1"/>
</dbReference>
<dbReference type="Gene3D" id="2.60.40.3780">
    <property type="match status" value="1"/>
</dbReference>
<evidence type="ECO:0000256" key="7">
    <source>
        <dbReference type="PROSITE-ProRule" id="PRU01373"/>
    </source>
</evidence>
<keyword evidence="3 7" id="KW-0133">Cell shape</keyword>
<reference evidence="11" key="1">
    <citation type="journal article" date="2019" name="Int. J. Syst. Evol. Microbiol.">
        <title>The Global Catalogue of Microorganisms (GCM) 10K type strain sequencing project: providing services to taxonomists for standard genome sequencing and annotation.</title>
        <authorList>
            <consortium name="The Broad Institute Genomics Platform"/>
            <consortium name="The Broad Institute Genome Sequencing Center for Infectious Disease"/>
            <person name="Wu L."/>
            <person name="Ma J."/>
        </authorList>
    </citation>
    <scope>NUCLEOTIDE SEQUENCE [LARGE SCALE GENOMIC DNA]</scope>
    <source>
        <strain evidence="11">JCM 13850</strain>
    </source>
</reference>
<dbReference type="PANTHER" id="PTHR30582:SF2">
    <property type="entry name" value="L,D-TRANSPEPTIDASE YCIB-RELATED"/>
    <property type="match status" value="1"/>
</dbReference>
<evidence type="ECO:0000256" key="4">
    <source>
        <dbReference type="ARBA" id="ARBA00022984"/>
    </source>
</evidence>
<keyword evidence="6 7" id="KW-0961">Cell wall biogenesis/degradation</keyword>
<dbReference type="InterPro" id="IPR041280">
    <property type="entry name" value="Big_10"/>
</dbReference>
<evidence type="ECO:0000256" key="1">
    <source>
        <dbReference type="ARBA" id="ARBA00004752"/>
    </source>
</evidence>
<evidence type="ECO:0000256" key="2">
    <source>
        <dbReference type="ARBA" id="ARBA00022679"/>
    </source>
</evidence>
<comment type="pathway">
    <text evidence="1 7">Cell wall biogenesis; peptidoglycan biosynthesis.</text>
</comment>
<feature type="compositionally biased region" description="Basic and acidic residues" evidence="8">
    <location>
        <begin position="400"/>
        <end position="410"/>
    </location>
</feature>
<sequence>MVAGAGMVAGAAGCSGQQAVVGRDAVHLAVSPGNGGAALPPDSPIDVRASTGRIANVTVSTAKGSPVEGDMNADRTQWKSRWTLVPGQSYTVDATAVGKDGRTRTVRSGFTVSTVKKRFGVNVDAPFNKETVGVGIPIVMRFDQPVKDRAAVERALEVRSDKPVEGAWHWFGDQEVVFRTKEYWPAHTKASFVAHLSGVDNGKGVYGGKDYAVDFTVGDSHVATAGEDTHKMVVKVNGRKAKTIPTSMGRGGEEKYTTTNGVHLTMQKDDPVTMTSDWEGCGPGCSGYYSLTVYKAVKISDSGEYVHSAPWSVGDQGHDNVSHGCINVSPSNAKWFYDLAQRGDVVTVTGTSRPLAPDNGWGFWQMGWGNWVKGSALKRSVSTAPHMDAATLSAQSANRTAEKPRAGSHN</sequence>
<dbReference type="Gene3D" id="2.60.40.3710">
    <property type="match status" value="1"/>
</dbReference>
<accession>A0ABP5M8Y2</accession>
<feature type="active site" description="Proton donor/acceptor" evidence="7">
    <location>
        <position position="307"/>
    </location>
</feature>
<evidence type="ECO:0000256" key="5">
    <source>
        <dbReference type="ARBA" id="ARBA00023315"/>
    </source>
</evidence>
<keyword evidence="5" id="KW-0012">Acyltransferase</keyword>
<dbReference type="SUPFAM" id="SSF141523">
    <property type="entry name" value="L,D-transpeptidase catalytic domain-like"/>
    <property type="match status" value="1"/>
</dbReference>
<protein>
    <submittedName>
        <fullName evidence="10">Ig-like domain-containing protein</fullName>
    </submittedName>
</protein>
<evidence type="ECO:0000256" key="3">
    <source>
        <dbReference type="ARBA" id="ARBA00022960"/>
    </source>
</evidence>
<feature type="region of interest" description="Disordered" evidence="8">
    <location>
        <begin position="391"/>
        <end position="410"/>
    </location>
</feature>
<dbReference type="Gene3D" id="2.40.440.10">
    <property type="entry name" value="L,D-transpeptidase catalytic domain-like"/>
    <property type="match status" value="1"/>
</dbReference>
<evidence type="ECO:0000256" key="8">
    <source>
        <dbReference type="SAM" id="MobiDB-lite"/>
    </source>
</evidence>
<dbReference type="InterPro" id="IPR005490">
    <property type="entry name" value="LD_TPept_cat_dom"/>
</dbReference>
<gene>
    <name evidence="10" type="ORF">GCM10009727_88290</name>
</gene>
<dbReference type="PANTHER" id="PTHR30582">
    <property type="entry name" value="L,D-TRANSPEPTIDASE"/>
    <property type="match status" value="1"/>
</dbReference>
<organism evidence="10 11">
    <name type="scientific">Actinomadura napierensis</name>
    <dbReference type="NCBI Taxonomy" id="267854"/>
    <lineage>
        <taxon>Bacteria</taxon>
        <taxon>Bacillati</taxon>
        <taxon>Actinomycetota</taxon>
        <taxon>Actinomycetes</taxon>
        <taxon>Streptosporangiales</taxon>
        <taxon>Thermomonosporaceae</taxon>
        <taxon>Actinomadura</taxon>
    </lineage>
</organism>
<evidence type="ECO:0000313" key="10">
    <source>
        <dbReference type="EMBL" id="GAA2167640.1"/>
    </source>
</evidence>
<dbReference type="CDD" id="cd13432">
    <property type="entry name" value="LDT_IgD_like_2"/>
    <property type="match status" value="1"/>
</dbReference>
<dbReference type="Pfam" id="PF17964">
    <property type="entry name" value="Big_10"/>
    <property type="match status" value="1"/>
</dbReference>
<feature type="active site" description="Nucleophile" evidence="7">
    <location>
        <position position="325"/>
    </location>
</feature>
<dbReference type="CDD" id="cd16913">
    <property type="entry name" value="YkuD_like"/>
    <property type="match status" value="1"/>
</dbReference>
<dbReference type="InterPro" id="IPR038063">
    <property type="entry name" value="Transpep_catalytic_dom"/>
</dbReference>